<dbReference type="PROSITE" id="PS51257">
    <property type="entry name" value="PROKAR_LIPOPROTEIN"/>
    <property type="match status" value="1"/>
</dbReference>
<dbReference type="InterPro" id="IPR013783">
    <property type="entry name" value="Ig-like_fold"/>
</dbReference>
<sequence>MKRIFSIALALSTLFSCKRTQVEIPPPTAATLIVPARNEACSTGLILTPSQSSVSFSWSATDNTGAYEVNVKNLLTGKVISKKTESTSTSFALDVNTPYSWFVVSYAVSDSRKISSETWKFYNSGPGISSYAPFPAEVVFPIIGQDVGFGQGQVRLEWKGMDVDQDIAGYDVYFGTSNNPGLLSGNLQSMLLENVKISANTTYYWKVVTKDKRGNTSDSGIFQFKVR</sequence>
<evidence type="ECO:0000313" key="1">
    <source>
        <dbReference type="EMBL" id="SES04165.1"/>
    </source>
</evidence>
<protein>
    <recommendedName>
        <fullName evidence="3">Fibronectin type-III domain-containing protein</fullName>
    </recommendedName>
</protein>
<name>A0A1H9U3T6_9SPHI</name>
<gene>
    <name evidence="1" type="ORF">SAMN04488023_12729</name>
</gene>
<evidence type="ECO:0000313" key="2">
    <source>
        <dbReference type="Proteomes" id="UP000199572"/>
    </source>
</evidence>
<dbReference type="Proteomes" id="UP000199572">
    <property type="component" value="Unassembled WGS sequence"/>
</dbReference>
<dbReference type="EMBL" id="FOGG01000027">
    <property type="protein sequence ID" value="SES04165.1"/>
    <property type="molecule type" value="Genomic_DNA"/>
</dbReference>
<evidence type="ECO:0008006" key="3">
    <source>
        <dbReference type="Google" id="ProtNLM"/>
    </source>
</evidence>
<dbReference type="AlphaFoldDB" id="A0A1H9U3T6"/>
<accession>A0A1H9U3T6</accession>
<dbReference type="OrthoDB" id="789771at2"/>
<dbReference type="Gene3D" id="2.60.40.10">
    <property type="entry name" value="Immunoglobulins"/>
    <property type="match status" value="1"/>
</dbReference>
<proteinExistence type="predicted"/>
<dbReference type="STRING" id="390241.SAMN04488023_12729"/>
<reference evidence="1 2" key="1">
    <citation type="submission" date="2016-10" db="EMBL/GenBank/DDBJ databases">
        <authorList>
            <person name="de Groot N.N."/>
        </authorList>
    </citation>
    <scope>NUCLEOTIDE SEQUENCE [LARGE SCALE GENOMIC DNA]</scope>
    <source>
        <strain evidence="1 2">DSM 18610</strain>
    </source>
</reference>
<organism evidence="1 2">
    <name type="scientific">Pedobacter rhizosphaerae</name>
    <dbReference type="NCBI Taxonomy" id="390241"/>
    <lineage>
        <taxon>Bacteria</taxon>
        <taxon>Pseudomonadati</taxon>
        <taxon>Bacteroidota</taxon>
        <taxon>Sphingobacteriia</taxon>
        <taxon>Sphingobacteriales</taxon>
        <taxon>Sphingobacteriaceae</taxon>
        <taxon>Pedobacter</taxon>
    </lineage>
</organism>
<dbReference type="RefSeq" id="WP_090886863.1">
    <property type="nucleotide sequence ID" value="NZ_FOGG01000027.1"/>
</dbReference>
<keyword evidence="2" id="KW-1185">Reference proteome</keyword>